<keyword evidence="5 6" id="KW-0472">Membrane</keyword>
<dbReference type="PANTHER" id="PTHR11616">
    <property type="entry name" value="SODIUM/CHLORIDE DEPENDENT TRANSPORTER"/>
    <property type="match status" value="1"/>
</dbReference>
<keyword evidence="3 6" id="KW-0812">Transmembrane</keyword>
<accession>A0ABD0P070</accession>
<evidence type="ECO:0000256" key="5">
    <source>
        <dbReference type="ARBA" id="ARBA00023136"/>
    </source>
</evidence>
<dbReference type="Proteomes" id="UP001529510">
    <property type="component" value="Unassembled WGS sequence"/>
</dbReference>
<dbReference type="EMBL" id="JAMKFB020000019">
    <property type="protein sequence ID" value="KAL0167190.1"/>
    <property type="molecule type" value="Genomic_DNA"/>
</dbReference>
<dbReference type="InterPro" id="IPR000175">
    <property type="entry name" value="Na/ntran_symport"/>
</dbReference>
<dbReference type="SUPFAM" id="SSF161070">
    <property type="entry name" value="SNF-like"/>
    <property type="match status" value="1"/>
</dbReference>
<keyword evidence="4 6" id="KW-1133">Transmembrane helix</keyword>
<evidence type="ECO:0000256" key="2">
    <source>
        <dbReference type="ARBA" id="ARBA00022448"/>
    </source>
</evidence>
<protein>
    <submittedName>
        <fullName evidence="7">Uncharacterized protein</fullName>
    </submittedName>
</protein>
<dbReference type="InterPro" id="IPR037272">
    <property type="entry name" value="SNS_sf"/>
</dbReference>
<gene>
    <name evidence="7" type="ORF">M9458_039034</name>
</gene>
<keyword evidence="8" id="KW-1185">Reference proteome</keyword>
<name>A0ABD0P070_CIRMR</name>
<dbReference type="Pfam" id="PF00209">
    <property type="entry name" value="SNF"/>
    <property type="match status" value="1"/>
</dbReference>
<feature type="non-terminal residue" evidence="7">
    <location>
        <position position="52"/>
    </location>
</feature>
<feature type="non-terminal residue" evidence="7">
    <location>
        <position position="1"/>
    </location>
</feature>
<evidence type="ECO:0000256" key="1">
    <source>
        <dbReference type="ARBA" id="ARBA00004141"/>
    </source>
</evidence>
<dbReference type="PROSITE" id="PS50267">
    <property type="entry name" value="NA_NEUROTRAN_SYMP_3"/>
    <property type="match status" value="1"/>
</dbReference>
<evidence type="ECO:0000256" key="4">
    <source>
        <dbReference type="ARBA" id="ARBA00022989"/>
    </source>
</evidence>
<reference evidence="7 8" key="1">
    <citation type="submission" date="2024-05" db="EMBL/GenBank/DDBJ databases">
        <title>Genome sequencing and assembly of Indian major carp, Cirrhinus mrigala (Hamilton, 1822).</title>
        <authorList>
            <person name="Mohindra V."/>
            <person name="Chowdhury L.M."/>
            <person name="Lal K."/>
            <person name="Jena J.K."/>
        </authorList>
    </citation>
    <scope>NUCLEOTIDE SEQUENCE [LARGE SCALE GENOMIC DNA]</scope>
    <source>
        <strain evidence="7">CM1030</strain>
        <tissue evidence="7">Blood</tissue>
    </source>
</reference>
<dbReference type="GO" id="GO:0016020">
    <property type="term" value="C:membrane"/>
    <property type="evidence" value="ECO:0007669"/>
    <property type="project" value="UniProtKB-SubCell"/>
</dbReference>
<evidence type="ECO:0000256" key="3">
    <source>
        <dbReference type="ARBA" id="ARBA00022692"/>
    </source>
</evidence>
<evidence type="ECO:0000256" key="6">
    <source>
        <dbReference type="SAM" id="Phobius"/>
    </source>
</evidence>
<dbReference type="PANTHER" id="PTHR11616:SF125">
    <property type="entry name" value="SODIUM-DEPENDENT NEUTRAL AMINO ACID TRANSPORTER B(0)AT1"/>
    <property type="match status" value="1"/>
</dbReference>
<comment type="caution">
    <text evidence="7">The sequence shown here is derived from an EMBL/GenBank/DDBJ whole genome shotgun (WGS) entry which is preliminary data.</text>
</comment>
<comment type="subcellular location">
    <subcellularLocation>
        <location evidence="1">Membrane</location>
        <topology evidence="1">Multi-pass membrane protein</topology>
    </subcellularLocation>
</comment>
<dbReference type="AlphaFoldDB" id="A0ABD0P070"/>
<proteinExistence type="predicted"/>
<evidence type="ECO:0000313" key="7">
    <source>
        <dbReference type="EMBL" id="KAL0167190.1"/>
    </source>
</evidence>
<feature type="transmembrane region" description="Helical" evidence="6">
    <location>
        <begin position="28"/>
        <end position="49"/>
    </location>
</feature>
<sequence>LTCAVSFVVALIFVQSSGNYWLALFDSYAASIPLLVITLCEIIAVVYVYGID</sequence>
<keyword evidence="2" id="KW-0813">Transport</keyword>
<organism evidence="7 8">
    <name type="scientific">Cirrhinus mrigala</name>
    <name type="common">Mrigala</name>
    <dbReference type="NCBI Taxonomy" id="683832"/>
    <lineage>
        <taxon>Eukaryota</taxon>
        <taxon>Metazoa</taxon>
        <taxon>Chordata</taxon>
        <taxon>Craniata</taxon>
        <taxon>Vertebrata</taxon>
        <taxon>Euteleostomi</taxon>
        <taxon>Actinopterygii</taxon>
        <taxon>Neopterygii</taxon>
        <taxon>Teleostei</taxon>
        <taxon>Ostariophysi</taxon>
        <taxon>Cypriniformes</taxon>
        <taxon>Cyprinidae</taxon>
        <taxon>Labeoninae</taxon>
        <taxon>Labeonini</taxon>
        <taxon>Cirrhinus</taxon>
    </lineage>
</organism>
<evidence type="ECO:0000313" key="8">
    <source>
        <dbReference type="Proteomes" id="UP001529510"/>
    </source>
</evidence>